<gene>
    <name evidence="2" type="ORF">OVA965_LOCUS39712</name>
    <name evidence="3" type="ORF">TMI583_LOCUS41057</name>
</gene>
<feature type="region of interest" description="Disordered" evidence="1">
    <location>
        <begin position="1"/>
        <end position="27"/>
    </location>
</feature>
<organism evidence="2 4">
    <name type="scientific">Didymodactylos carnosus</name>
    <dbReference type="NCBI Taxonomy" id="1234261"/>
    <lineage>
        <taxon>Eukaryota</taxon>
        <taxon>Metazoa</taxon>
        <taxon>Spiralia</taxon>
        <taxon>Gnathifera</taxon>
        <taxon>Rotifera</taxon>
        <taxon>Eurotatoria</taxon>
        <taxon>Bdelloidea</taxon>
        <taxon>Philodinida</taxon>
        <taxon>Philodinidae</taxon>
        <taxon>Didymodactylos</taxon>
    </lineage>
</organism>
<proteinExistence type="predicted"/>
<evidence type="ECO:0000256" key="1">
    <source>
        <dbReference type="SAM" id="MobiDB-lite"/>
    </source>
</evidence>
<evidence type="ECO:0000313" key="4">
    <source>
        <dbReference type="Proteomes" id="UP000677228"/>
    </source>
</evidence>
<sequence length="27" mass="3145">MMTPRQNYTPPETDERSDANQTISQYA</sequence>
<dbReference type="AlphaFoldDB" id="A0A8S2FTR9"/>
<name>A0A8S2FTR9_9BILA</name>
<dbReference type="Proteomes" id="UP000677228">
    <property type="component" value="Unassembled WGS sequence"/>
</dbReference>
<dbReference type="EMBL" id="CAJNOK010041616">
    <property type="protein sequence ID" value="CAF1559273.1"/>
    <property type="molecule type" value="Genomic_DNA"/>
</dbReference>
<dbReference type="Proteomes" id="UP000682733">
    <property type="component" value="Unassembled WGS sequence"/>
</dbReference>
<accession>A0A8S2FTR9</accession>
<evidence type="ECO:0000313" key="3">
    <source>
        <dbReference type="EMBL" id="CAF4350662.1"/>
    </source>
</evidence>
<comment type="caution">
    <text evidence="2">The sequence shown here is derived from an EMBL/GenBank/DDBJ whole genome shotgun (WGS) entry which is preliminary data.</text>
</comment>
<protein>
    <submittedName>
        <fullName evidence="2">Uncharacterized protein</fullName>
    </submittedName>
</protein>
<feature type="non-terminal residue" evidence="2">
    <location>
        <position position="27"/>
    </location>
</feature>
<feature type="compositionally biased region" description="Polar residues" evidence="1">
    <location>
        <begin position="1"/>
        <end position="10"/>
    </location>
</feature>
<dbReference type="EMBL" id="CAJOBA010064195">
    <property type="protein sequence ID" value="CAF4350662.1"/>
    <property type="molecule type" value="Genomic_DNA"/>
</dbReference>
<reference evidence="2" key="1">
    <citation type="submission" date="2021-02" db="EMBL/GenBank/DDBJ databases">
        <authorList>
            <person name="Nowell W R."/>
        </authorList>
    </citation>
    <scope>NUCLEOTIDE SEQUENCE</scope>
</reference>
<evidence type="ECO:0000313" key="2">
    <source>
        <dbReference type="EMBL" id="CAF1559273.1"/>
    </source>
</evidence>